<dbReference type="InterPro" id="IPR006016">
    <property type="entry name" value="UspA"/>
</dbReference>
<evidence type="ECO:0000256" key="1">
    <source>
        <dbReference type="ARBA" id="ARBA00008791"/>
    </source>
</evidence>
<dbReference type="SUPFAM" id="SSF52402">
    <property type="entry name" value="Adenine nucleotide alpha hydrolases-like"/>
    <property type="match status" value="1"/>
</dbReference>
<organism evidence="3 4">
    <name type="scientific">Nocardia callitridis</name>
    <dbReference type="NCBI Taxonomy" id="648753"/>
    <lineage>
        <taxon>Bacteria</taxon>
        <taxon>Bacillati</taxon>
        <taxon>Actinomycetota</taxon>
        <taxon>Actinomycetes</taxon>
        <taxon>Mycobacteriales</taxon>
        <taxon>Nocardiaceae</taxon>
        <taxon>Nocardia</taxon>
    </lineage>
</organism>
<dbReference type="PANTHER" id="PTHR46268">
    <property type="entry name" value="STRESS RESPONSE PROTEIN NHAX"/>
    <property type="match status" value="1"/>
</dbReference>
<dbReference type="Gene3D" id="3.40.50.620">
    <property type="entry name" value="HUPs"/>
    <property type="match status" value="1"/>
</dbReference>
<dbReference type="EMBL" id="BAABJM010000002">
    <property type="protein sequence ID" value="GAA5056571.1"/>
    <property type="molecule type" value="Genomic_DNA"/>
</dbReference>
<comment type="caution">
    <text evidence="3">The sequence shown here is derived from an EMBL/GenBank/DDBJ whole genome shotgun (WGS) entry which is preliminary data.</text>
</comment>
<protein>
    <submittedName>
        <fullName evidence="3">Universal stress protein</fullName>
    </submittedName>
</protein>
<proteinExistence type="inferred from homology"/>
<dbReference type="InterPro" id="IPR006015">
    <property type="entry name" value="Universal_stress_UspA"/>
</dbReference>
<evidence type="ECO:0000259" key="2">
    <source>
        <dbReference type="Pfam" id="PF00582"/>
    </source>
</evidence>
<dbReference type="Pfam" id="PF00582">
    <property type="entry name" value="Usp"/>
    <property type="match status" value="1"/>
</dbReference>
<dbReference type="Proteomes" id="UP001500603">
    <property type="component" value="Unassembled WGS sequence"/>
</dbReference>
<evidence type="ECO:0000313" key="4">
    <source>
        <dbReference type="Proteomes" id="UP001500603"/>
    </source>
</evidence>
<keyword evidence="4" id="KW-1185">Reference proteome</keyword>
<dbReference type="PRINTS" id="PR01438">
    <property type="entry name" value="UNVRSLSTRESS"/>
</dbReference>
<dbReference type="InterPro" id="IPR014729">
    <property type="entry name" value="Rossmann-like_a/b/a_fold"/>
</dbReference>
<feature type="domain" description="UspA" evidence="2">
    <location>
        <begin position="1"/>
        <end position="138"/>
    </location>
</feature>
<evidence type="ECO:0000313" key="3">
    <source>
        <dbReference type="EMBL" id="GAA5056571.1"/>
    </source>
</evidence>
<name>A0ABP9KDB5_9NOCA</name>
<accession>A0ABP9KDB5</accession>
<reference evidence="4" key="1">
    <citation type="journal article" date="2019" name="Int. J. Syst. Evol. Microbiol.">
        <title>The Global Catalogue of Microorganisms (GCM) 10K type strain sequencing project: providing services to taxonomists for standard genome sequencing and annotation.</title>
        <authorList>
            <consortium name="The Broad Institute Genomics Platform"/>
            <consortium name="The Broad Institute Genome Sequencing Center for Infectious Disease"/>
            <person name="Wu L."/>
            <person name="Ma J."/>
        </authorList>
    </citation>
    <scope>NUCLEOTIDE SEQUENCE [LARGE SCALE GENOMIC DNA]</scope>
    <source>
        <strain evidence="4">JCM 18298</strain>
    </source>
</reference>
<dbReference type="RefSeq" id="WP_345496369.1">
    <property type="nucleotide sequence ID" value="NZ_BAABJM010000002.1"/>
</dbReference>
<gene>
    <name evidence="3" type="ORF">GCM10023318_34150</name>
</gene>
<dbReference type="PANTHER" id="PTHR46268:SF6">
    <property type="entry name" value="UNIVERSAL STRESS PROTEIN UP12"/>
    <property type="match status" value="1"/>
</dbReference>
<comment type="similarity">
    <text evidence="1">Belongs to the universal stress protein A family.</text>
</comment>
<sequence>MKTIVTGVDGSPTAARAAERAAALAEALGARLHVICAYERLEVERLRQGSEELVRSTEEQARRTAVEEVRALQARHQALVLRSDAVEGKPGEVLVQVAERLDAEVIVVGNKRVQGFARVLGSIARDVASRAHCDVYVAHTHER</sequence>